<dbReference type="InterPro" id="IPR038694">
    <property type="entry name" value="DUF427_sf"/>
</dbReference>
<name>A0AAN9UC26_9PEZI</name>
<gene>
    <name evidence="2" type="ORF">SLS53_003231</name>
</gene>
<dbReference type="PANTHER" id="PTHR34310">
    <property type="entry name" value="DUF427 DOMAIN PROTEIN (AFU_ORTHOLOGUE AFUA_3G02220)"/>
    <property type="match status" value="1"/>
</dbReference>
<organism evidence="2 3">
    <name type="scientific">Cytospora paraplurivora</name>
    <dbReference type="NCBI Taxonomy" id="2898453"/>
    <lineage>
        <taxon>Eukaryota</taxon>
        <taxon>Fungi</taxon>
        <taxon>Dikarya</taxon>
        <taxon>Ascomycota</taxon>
        <taxon>Pezizomycotina</taxon>
        <taxon>Sordariomycetes</taxon>
        <taxon>Sordariomycetidae</taxon>
        <taxon>Diaporthales</taxon>
        <taxon>Cytosporaceae</taxon>
        <taxon>Cytospora</taxon>
    </lineage>
</organism>
<proteinExistence type="predicted"/>
<reference evidence="2 3" key="1">
    <citation type="journal article" date="2023" name="PLoS ONE">
        <title>Cytospora paraplurivora sp. nov. isolated from orchards with fruit tree decline syndrome in Ontario, Canada.</title>
        <authorList>
            <person name="Ilyukhin E."/>
            <person name="Nguyen H.D.T."/>
            <person name="Castle A.J."/>
            <person name="Ellouze W."/>
        </authorList>
    </citation>
    <scope>NUCLEOTIDE SEQUENCE [LARGE SCALE GENOMIC DNA]</scope>
    <source>
        <strain evidence="2 3">FDS-564</strain>
    </source>
</reference>
<dbReference type="EMBL" id="JAJSPL020000009">
    <property type="protein sequence ID" value="KAK7744997.1"/>
    <property type="molecule type" value="Genomic_DNA"/>
</dbReference>
<dbReference type="InterPro" id="IPR007361">
    <property type="entry name" value="DUF427"/>
</dbReference>
<accession>A0AAN9UC26</accession>
<sequence>MPSGHAIATVGDTVVAETDNWEEVEGNVYFPPVSVKKEYLSKTGHSTYCPWKGDASYYTIKVDGEPALAISPCNGTTASDTLHIGNDLQNAAWYYPEPKEKAENIKDYVAFYKTKVTVTKS</sequence>
<dbReference type="Gene3D" id="2.170.150.40">
    <property type="entry name" value="Domain of unknown function (DUF427)"/>
    <property type="match status" value="1"/>
</dbReference>
<evidence type="ECO:0000313" key="3">
    <source>
        <dbReference type="Proteomes" id="UP001320245"/>
    </source>
</evidence>
<evidence type="ECO:0000259" key="1">
    <source>
        <dbReference type="Pfam" id="PF04248"/>
    </source>
</evidence>
<dbReference type="PANTHER" id="PTHR34310:SF5">
    <property type="entry name" value="DUF427 DOMAIN PROTEIN (AFU_ORTHOLOGUE AFUA_3G02220)"/>
    <property type="match status" value="1"/>
</dbReference>
<protein>
    <recommendedName>
        <fullName evidence="1">DUF427 domain-containing protein</fullName>
    </recommendedName>
</protein>
<keyword evidence="3" id="KW-1185">Reference proteome</keyword>
<comment type="caution">
    <text evidence="2">The sequence shown here is derived from an EMBL/GenBank/DDBJ whole genome shotgun (WGS) entry which is preliminary data.</text>
</comment>
<evidence type="ECO:0000313" key="2">
    <source>
        <dbReference type="EMBL" id="KAK7744997.1"/>
    </source>
</evidence>
<dbReference type="Proteomes" id="UP001320245">
    <property type="component" value="Unassembled WGS sequence"/>
</dbReference>
<dbReference type="AlphaFoldDB" id="A0AAN9UC26"/>
<feature type="domain" description="DUF427" evidence="1">
    <location>
        <begin position="8"/>
        <end position="113"/>
    </location>
</feature>
<dbReference type="Pfam" id="PF04248">
    <property type="entry name" value="NTP_transf_9"/>
    <property type="match status" value="1"/>
</dbReference>